<reference evidence="3" key="1">
    <citation type="submission" date="2015-03" db="EMBL/GenBank/DDBJ databases">
        <authorList>
            <person name="Nijsse Bart"/>
        </authorList>
    </citation>
    <scope>NUCLEOTIDE SEQUENCE [LARGE SCALE GENOMIC DNA]</scope>
</reference>
<accession>A0A0U1L3J6</accession>
<dbReference type="Gene3D" id="3.40.1160.10">
    <property type="entry name" value="Acetylglutamate kinase-like"/>
    <property type="match status" value="1"/>
</dbReference>
<dbReference type="SUPFAM" id="SSF53633">
    <property type="entry name" value="Carbamate kinase-like"/>
    <property type="match status" value="1"/>
</dbReference>
<dbReference type="InterPro" id="IPR036393">
    <property type="entry name" value="AceGlu_kinase-like_sf"/>
</dbReference>
<dbReference type="PIRSF" id="PIRSF039097">
    <property type="entry name" value="MoSto_subunit"/>
    <property type="match status" value="1"/>
</dbReference>
<evidence type="ECO:0000313" key="3">
    <source>
        <dbReference type="Proteomes" id="UP000049855"/>
    </source>
</evidence>
<sequence>MGESLVSKSFLQSLEEKEPFKVYPNATVLKLGGQSITDYGSKALTPVLKEIVANAQEHKMLISTGGGTRSRHVYAIAMDMGLPTGIIAKLGQSVSEQNALMISTLLGPYNGIKISQDDIPKLGLYFSQGCIPVIHGMPPYGYFEQLPAKGLLPPNRTDVGAYLLSEVLGTKQCIFVKDEDGLYTDNPKVNSDVKFIPKVGVQELLEMDLDDLIIERGVLEMMKNARNVKQIQIINGLKEGNITKALNGEHVGTIIFKD</sequence>
<dbReference type="EMBL" id="CTRP01000014">
    <property type="protein sequence ID" value="CQR73683.1"/>
    <property type="molecule type" value="Genomic_DNA"/>
</dbReference>
<keyword evidence="3" id="KW-1185">Reference proteome</keyword>
<dbReference type="GO" id="GO:0030151">
    <property type="term" value="F:molybdenum ion binding"/>
    <property type="evidence" value="ECO:0007669"/>
    <property type="project" value="InterPro"/>
</dbReference>
<organism evidence="2 3">
    <name type="scientific">Sporomusa ovata</name>
    <dbReference type="NCBI Taxonomy" id="2378"/>
    <lineage>
        <taxon>Bacteria</taxon>
        <taxon>Bacillati</taxon>
        <taxon>Bacillota</taxon>
        <taxon>Negativicutes</taxon>
        <taxon>Selenomonadales</taxon>
        <taxon>Sporomusaceae</taxon>
        <taxon>Sporomusa</taxon>
    </lineage>
</organism>
<keyword evidence="2" id="KW-0808">Transferase</keyword>
<name>A0A0U1L3J6_9FIRM</name>
<evidence type="ECO:0000259" key="1">
    <source>
        <dbReference type="Pfam" id="PF00696"/>
    </source>
</evidence>
<gene>
    <name evidence="2" type="ORF">SpAn4DRAFT_0145</name>
</gene>
<dbReference type="AlphaFoldDB" id="A0A0U1L3J6"/>
<feature type="domain" description="Aspartate/glutamate/uridylate kinase" evidence="1">
    <location>
        <begin position="27"/>
        <end position="227"/>
    </location>
</feature>
<dbReference type="Proteomes" id="UP000049855">
    <property type="component" value="Unassembled WGS sequence"/>
</dbReference>
<dbReference type="InterPro" id="IPR001048">
    <property type="entry name" value="Asp/Glu/Uridylate_kinase"/>
</dbReference>
<protein>
    <submittedName>
        <fullName evidence="2">Aspartate/glutamate/uridylate kinase</fullName>
    </submittedName>
</protein>
<dbReference type="CDD" id="cd04255">
    <property type="entry name" value="AAK_UMPK-MosAB"/>
    <property type="match status" value="1"/>
</dbReference>
<proteinExistence type="predicted"/>
<dbReference type="Pfam" id="PF00696">
    <property type="entry name" value="AA_kinase"/>
    <property type="match status" value="1"/>
</dbReference>
<dbReference type="InterPro" id="IPR030669">
    <property type="entry name" value="MoSto_subunit_alpha/beta"/>
</dbReference>
<dbReference type="GO" id="GO:0016301">
    <property type="term" value="F:kinase activity"/>
    <property type="evidence" value="ECO:0007669"/>
    <property type="project" value="UniProtKB-KW"/>
</dbReference>
<evidence type="ECO:0000313" key="2">
    <source>
        <dbReference type="EMBL" id="CQR73683.1"/>
    </source>
</evidence>
<keyword evidence="2" id="KW-0418">Kinase</keyword>
<dbReference type="GO" id="GO:0005737">
    <property type="term" value="C:cytoplasm"/>
    <property type="evidence" value="ECO:0007669"/>
    <property type="project" value="InterPro"/>
</dbReference>